<feature type="compositionally biased region" description="Low complexity" evidence="1">
    <location>
        <begin position="95"/>
        <end position="109"/>
    </location>
</feature>
<accession>A0A0D2PAA9</accession>
<sequence length="125" mass="13427">MGDISSGIAYICGSFCCLRNTGVDADGSGFAASGPKADPREREIDALFMARDYKKDAAGRFIRQPPPTRAMYPRTQSDETREVKKSCLEVPHMAQLNSTSTGGTTLSQTKEPLDSIALESLPPLG</sequence>
<feature type="region of interest" description="Disordered" evidence="1">
    <location>
        <begin position="58"/>
        <end position="125"/>
    </location>
</feature>
<evidence type="ECO:0000256" key="1">
    <source>
        <dbReference type="SAM" id="MobiDB-lite"/>
    </source>
</evidence>
<gene>
    <name evidence="2" type="ORF">HYPSUDRAFT_34988</name>
</gene>
<keyword evidence="3" id="KW-1185">Reference proteome</keyword>
<dbReference type="Proteomes" id="UP000054270">
    <property type="component" value="Unassembled WGS sequence"/>
</dbReference>
<reference evidence="3" key="1">
    <citation type="submission" date="2014-04" db="EMBL/GenBank/DDBJ databases">
        <title>Evolutionary Origins and Diversification of the Mycorrhizal Mutualists.</title>
        <authorList>
            <consortium name="DOE Joint Genome Institute"/>
            <consortium name="Mycorrhizal Genomics Consortium"/>
            <person name="Kohler A."/>
            <person name="Kuo A."/>
            <person name="Nagy L.G."/>
            <person name="Floudas D."/>
            <person name="Copeland A."/>
            <person name="Barry K.W."/>
            <person name="Cichocki N."/>
            <person name="Veneault-Fourrey C."/>
            <person name="LaButti K."/>
            <person name="Lindquist E.A."/>
            <person name="Lipzen A."/>
            <person name="Lundell T."/>
            <person name="Morin E."/>
            <person name="Murat C."/>
            <person name="Riley R."/>
            <person name="Ohm R."/>
            <person name="Sun H."/>
            <person name="Tunlid A."/>
            <person name="Henrissat B."/>
            <person name="Grigoriev I.V."/>
            <person name="Hibbett D.S."/>
            <person name="Martin F."/>
        </authorList>
    </citation>
    <scope>NUCLEOTIDE SEQUENCE [LARGE SCALE GENOMIC DNA]</scope>
    <source>
        <strain evidence="3">FD-334 SS-4</strain>
    </source>
</reference>
<proteinExistence type="predicted"/>
<dbReference type="EMBL" id="KN817523">
    <property type="protein sequence ID" value="KJA27834.1"/>
    <property type="molecule type" value="Genomic_DNA"/>
</dbReference>
<name>A0A0D2PAA9_HYPSF</name>
<evidence type="ECO:0000313" key="2">
    <source>
        <dbReference type="EMBL" id="KJA27834.1"/>
    </source>
</evidence>
<organism evidence="2 3">
    <name type="scientific">Hypholoma sublateritium (strain FD-334 SS-4)</name>
    <dbReference type="NCBI Taxonomy" id="945553"/>
    <lineage>
        <taxon>Eukaryota</taxon>
        <taxon>Fungi</taxon>
        <taxon>Dikarya</taxon>
        <taxon>Basidiomycota</taxon>
        <taxon>Agaricomycotina</taxon>
        <taxon>Agaricomycetes</taxon>
        <taxon>Agaricomycetidae</taxon>
        <taxon>Agaricales</taxon>
        <taxon>Agaricineae</taxon>
        <taxon>Strophariaceae</taxon>
        <taxon>Hypholoma</taxon>
    </lineage>
</organism>
<feature type="compositionally biased region" description="Basic and acidic residues" evidence="1">
    <location>
        <begin position="76"/>
        <end position="87"/>
    </location>
</feature>
<dbReference type="OrthoDB" id="3057617at2759"/>
<protein>
    <submittedName>
        <fullName evidence="2">Uncharacterized protein</fullName>
    </submittedName>
</protein>
<evidence type="ECO:0000313" key="3">
    <source>
        <dbReference type="Proteomes" id="UP000054270"/>
    </source>
</evidence>
<dbReference type="AlphaFoldDB" id="A0A0D2PAA9"/>